<accession>A0A1V9YUW9</accession>
<organism evidence="1 2">
    <name type="scientific">Thraustotheca clavata</name>
    <dbReference type="NCBI Taxonomy" id="74557"/>
    <lineage>
        <taxon>Eukaryota</taxon>
        <taxon>Sar</taxon>
        <taxon>Stramenopiles</taxon>
        <taxon>Oomycota</taxon>
        <taxon>Saprolegniomycetes</taxon>
        <taxon>Saprolegniales</taxon>
        <taxon>Achlyaceae</taxon>
        <taxon>Thraustotheca</taxon>
    </lineage>
</organism>
<evidence type="ECO:0008006" key="3">
    <source>
        <dbReference type="Google" id="ProtNLM"/>
    </source>
</evidence>
<dbReference type="Proteomes" id="UP000243217">
    <property type="component" value="Unassembled WGS sequence"/>
</dbReference>
<dbReference type="AlphaFoldDB" id="A0A1V9YUW9"/>
<comment type="caution">
    <text evidence="1">The sequence shown here is derived from an EMBL/GenBank/DDBJ whole genome shotgun (WGS) entry which is preliminary data.</text>
</comment>
<dbReference type="SUPFAM" id="SSF52113">
    <property type="entry name" value="BRCT domain"/>
    <property type="match status" value="1"/>
</dbReference>
<reference evidence="1 2" key="1">
    <citation type="journal article" date="2014" name="Genome Biol. Evol.">
        <title>The secreted proteins of Achlya hypogyna and Thraustotheca clavata identify the ancestral oomycete secretome and reveal gene acquisitions by horizontal gene transfer.</title>
        <authorList>
            <person name="Misner I."/>
            <person name="Blouin N."/>
            <person name="Leonard G."/>
            <person name="Richards T.A."/>
            <person name="Lane C.E."/>
        </authorList>
    </citation>
    <scope>NUCLEOTIDE SEQUENCE [LARGE SCALE GENOMIC DNA]</scope>
    <source>
        <strain evidence="1 2">ATCC 34112</strain>
    </source>
</reference>
<keyword evidence="2" id="KW-1185">Reference proteome</keyword>
<dbReference type="EMBL" id="JNBS01002701">
    <property type="protein sequence ID" value="OQR89614.1"/>
    <property type="molecule type" value="Genomic_DNA"/>
</dbReference>
<proteinExistence type="predicted"/>
<gene>
    <name evidence="1" type="ORF">THRCLA_22660</name>
</gene>
<protein>
    <recommendedName>
        <fullName evidence="3">BRCT domain-containing protein</fullName>
    </recommendedName>
</protein>
<evidence type="ECO:0000313" key="2">
    <source>
        <dbReference type="Proteomes" id="UP000243217"/>
    </source>
</evidence>
<sequence>MIWQCRLHTQKVVHCNWIHHSVVAGRLQPEKDFEIKSKFTYKRSLHLTATDYSKINFPSHTNCDRSQQADGVQRRFVHLRHTMIQAVVAMGATVVNTNKRYIDKESMRLGTFVECAYQTGP</sequence>
<dbReference type="InterPro" id="IPR036420">
    <property type="entry name" value="BRCT_dom_sf"/>
</dbReference>
<name>A0A1V9YUW9_9STRA</name>
<evidence type="ECO:0000313" key="1">
    <source>
        <dbReference type="EMBL" id="OQR89614.1"/>
    </source>
</evidence>